<dbReference type="Gene3D" id="2.40.30.20">
    <property type="match status" value="1"/>
</dbReference>
<protein>
    <recommendedName>
        <fullName evidence="7">V-type ATP synthase alpha chain</fullName>
        <ecNumber evidence="7">7.1.2.2</ecNumber>
    </recommendedName>
    <alternativeName>
        <fullName evidence="7">V-ATPase subunit A</fullName>
    </alternativeName>
</protein>
<dbReference type="GO" id="GO:0046933">
    <property type="term" value="F:proton-transporting ATP synthase activity, rotational mechanism"/>
    <property type="evidence" value="ECO:0007669"/>
    <property type="project" value="UniProtKB-UniRule"/>
</dbReference>
<dbReference type="NCBIfam" id="NF003220">
    <property type="entry name" value="PRK04192.1"/>
    <property type="match status" value="1"/>
</dbReference>
<dbReference type="InterPro" id="IPR055190">
    <property type="entry name" value="ATP-synt_VA_C"/>
</dbReference>
<dbReference type="GO" id="GO:0045259">
    <property type="term" value="C:proton-transporting ATP synthase complex"/>
    <property type="evidence" value="ECO:0007669"/>
    <property type="project" value="UniProtKB-ARBA"/>
</dbReference>
<evidence type="ECO:0000259" key="8">
    <source>
        <dbReference type="Pfam" id="PF00006"/>
    </source>
</evidence>
<keyword evidence="13" id="KW-1185">Reference proteome</keyword>
<dbReference type="InterPro" id="IPR004100">
    <property type="entry name" value="ATPase_F1/V1/A1_a/bsu_N"/>
</dbReference>
<dbReference type="Pfam" id="PF00006">
    <property type="entry name" value="ATP-synt_ab"/>
    <property type="match status" value="1"/>
</dbReference>
<keyword evidence="6 7" id="KW-0406">Ion transport</keyword>
<comment type="caution">
    <text evidence="12">The sequence shown here is derived from an EMBL/GenBank/DDBJ whole genome shotgun (WGS) entry which is preliminary data.</text>
</comment>
<evidence type="ECO:0000256" key="6">
    <source>
        <dbReference type="ARBA" id="ARBA00023065"/>
    </source>
</evidence>
<keyword evidence="7" id="KW-0066">ATP synthesis</keyword>
<dbReference type="CDD" id="cd01134">
    <property type="entry name" value="V_A-ATPase_A"/>
    <property type="match status" value="1"/>
</dbReference>
<dbReference type="GO" id="GO:0005524">
    <property type="term" value="F:ATP binding"/>
    <property type="evidence" value="ECO:0007669"/>
    <property type="project" value="UniProtKB-UniRule"/>
</dbReference>
<dbReference type="InterPro" id="IPR036121">
    <property type="entry name" value="ATPase_F1/V1/A1_a/bsu_N_sf"/>
</dbReference>
<evidence type="ECO:0000256" key="2">
    <source>
        <dbReference type="ARBA" id="ARBA00022448"/>
    </source>
</evidence>
<evidence type="ECO:0000313" key="13">
    <source>
        <dbReference type="Proteomes" id="UP000295244"/>
    </source>
</evidence>
<comment type="similarity">
    <text evidence="1 7">Belongs to the ATPase alpha/beta chains family.</text>
</comment>
<dbReference type="InterPro" id="IPR027417">
    <property type="entry name" value="P-loop_NTPase"/>
</dbReference>
<dbReference type="CDD" id="cd18111">
    <property type="entry name" value="ATP-synt_V_A-type_alpha_C"/>
    <property type="match status" value="1"/>
</dbReference>
<dbReference type="Pfam" id="PF16886">
    <property type="entry name" value="ATP-synt_ab_Xtn"/>
    <property type="match status" value="1"/>
</dbReference>
<dbReference type="InterPro" id="IPR031686">
    <property type="entry name" value="ATP-synth_a_Xtn"/>
</dbReference>
<dbReference type="PANTHER" id="PTHR43607:SF1">
    <property type="entry name" value="H(+)-TRANSPORTING TWO-SECTOR ATPASE"/>
    <property type="match status" value="1"/>
</dbReference>
<dbReference type="SUPFAM" id="SSF51230">
    <property type="entry name" value="Single hybrid motif"/>
    <property type="match status" value="1"/>
</dbReference>
<keyword evidence="4 7" id="KW-0067">ATP-binding</keyword>
<feature type="domain" description="ATPase F1/V1/A1 complex alpha/beta subunit N-terminal" evidence="9">
    <location>
        <begin position="2"/>
        <end position="64"/>
    </location>
</feature>
<dbReference type="HAMAP" id="MF_00309">
    <property type="entry name" value="ATP_synth_A_arch"/>
    <property type="match status" value="1"/>
</dbReference>
<dbReference type="Pfam" id="PF02874">
    <property type="entry name" value="ATP-synt_ab_N"/>
    <property type="match status" value="1"/>
</dbReference>
<organism evidence="12 13">
    <name type="scientific">Rubrobacter taiwanensis</name>
    <dbReference type="NCBI Taxonomy" id="185139"/>
    <lineage>
        <taxon>Bacteria</taxon>
        <taxon>Bacillati</taxon>
        <taxon>Actinomycetota</taxon>
        <taxon>Rubrobacteria</taxon>
        <taxon>Rubrobacterales</taxon>
        <taxon>Rubrobacteraceae</taxon>
        <taxon>Rubrobacter</taxon>
    </lineage>
</organism>
<accession>A0A4R1BQ00</accession>
<evidence type="ECO:0000256" key="1">
    <source>
        <dbReference type="ARBA" id="ARBA00008936"/>
    </source>
</evidence>
<evidence type="ECO:0000259" key="10">
    <source>
        <dbReference type="Pfam" id="PF16886"/>
    </source>
</evidence>
<dbReference type="InterPro" id="IPR023366">
    <property type="entry name" value="ATP_synth_asu-like_sf"/>
</dbReference>
<evidence type="ECO:0000256" key="3">
    <source>
        <dbReference type="ARBA" id="ARBA00022741"/>
    </source>
</evidence>
<feature type="domain" description="ATPsynthase alpha/beta subunit barrel-sandwich" evidence="10">
    <location>
        <begin position="109"/>
        <end position="190"/>
    </location>
</feature>
<dbReference type="Proteomes" id="UP000295244">
    <property type="component" value="Unassembled WGS sequence"/>
</dbReference>
<gene>
    <name evidence="7" type="primary">atpA</name>
    <name evidence="12" type="ORF">E0L93_04220</name>
</gene>
<evidence type="ECO:0000256" key="5">
    <source>
        <dbReference type="ARBA" id="ARBA00022967"/>
    </source>
</evidence>
<dbReference type="PANTHER" id="PTHR43607">
    <property type="entry name" value="V-TYPE PROTON ATPASE CATALYTIC SUBUNIT A"/>
    <property type="match status" value="1"/>
</dbReference>
<dbReference type="GO" id="GO:0042777">
    <property type="term" value="P:proton motive force-driven plasma membrane ATP synthesis"/>
    <property type="evidence" value="ECO:0007669"/>
    <property type="project" value="UniProtKB-UniRule"/>
</dbReference>
<sequence>MIRRVAGPVVVATGLEDARLYNVVLVGEEELPGEVIRLDGGRAVIQVYESTSGLRVGEPARDTGAPLQVELGPGLLGNIYDGIQRPLPALAARNGDPYGNPAIGRGASVPALDRERLWEFVPAVSPGDEVEPGALLGTVQETDALTHKVLAPTGVSGTVTEVNEGSVRVEDPVVWVEGEPVAMLQRWPVREPRPAARKLDPEVPLVTGQRAVDTLFPVARGGSATIPGGFGTGKTVLEQSLAKWAHADVVIYVGCGERGNELTEVLEEFPELTDPKTGSPLMQRTVLIANTSNMPVAAREASIYTGITLAEYFRDQGYDVALMADSTSRWGEALREVSGRLEEMPAEEGYPAYLSTRLAEFYERAGSVACLGREQETGSVTVVGAVSPPGGDFSEPITQHSLRLAGTFWALDTSLARSRHFPAINWNTSYTLYDLDGWFNREVRESWSEQRAWARSLLQEESSLLDIVQLLGADSLAPPQRVVLATGRLLREDFLQQNAFDEVDAYCSLPKQHAMLGVIRAAHEAMSEAVERGVSAEAASSVSSLSEISRMRYWTDEEVEQRAGPLAERIREEVGELQ</sequence>
<dbReference type="InterPro" id="IPR000194">
    <property type="entry name" value="ATPase_F1/V1/A1_a/bsu_nucl-bd"/>
</dbReference>
<proteinExistence type="inferred from homology"/>
<feature type="binding site" evidence="7">
    <location>
        <begin position="228"/>
        <end position="235"/>
    </location>
    <ligand>
        <name>ATP</name>
        <dbReference type="ChEBI" id="CHEBI:30616"/>
    </ligand>
</feature>
<dbReference type="Pfam" id="PF22919">
    <property type="entry name" value="ATP-synt_VA_C"/>
    <property type="match status" value="1"/>
</dbReference>
<reference evidence="12 13" key="1">
    <citation type="submission" date="2019-03" db="EMBL/GenBank/DDBJ databases">
        <title>Whole genome sequence of a novel Rubrobacter taiwanensis strain, isolated from Yellowstone National Park.</title>
        <authorList>
            <person name="Freed S."/>
            <person name="Ramaley R.F."/>
            <person name="Kyndt J.A."/>
        </authorList>
    </citation>
    <scope>NUCLEOTIDE SEQUENCE [LARGE SCALE GENOMIC DNA]</scope>
    <source>
        <strain evidence="12 13">Yellowstone</strain>
    </source>
</reference>
<evidence type="ECO:0000259" key="11">
    <source>
        <dbReference type="Pfam" id="PF22919"/>
    </source>
</evidence>
<keyword evidence="7" id="KW-0375">Hydrogen ion transport</keyword>
<dbReference type="RefSeq" id="WP_132689022.1">
    <property type="nucleotide sequence ID" value="NZ_SKBU01000007.1"/>
</dbReference>
<evidence type="ECO:0000256" key="4">
    <source>
        <dbReference type="ARBA" id="ARBA00022840"/>
    </source>
</evidence>
<feature type="domain" description="ATP synthase A/B type C-terminal" evidence="11">
    <location>
        <begin position="436"/>
        <end position="533"/>
    </location>
</feature>
<dbReference type="SUPFAM" id="SSF50615">
    <property type="entry name" value="N-terminal domain of alpha and beta subunits of F1 ATP synthase"/>
    <property type="match status" value="1"/>
</dbReference>
<evidence type="ECO:0000259" key="9">
    <source>
        <dbReference type="Pfam" id="PF02874"/>
    </source>
</evidence>
<keyword evidence="2 7" id="KW-0813">Transport</keyword>
<dbReference type="EC" id="7.1.2.2" evidence="7"/>
<dbReference type="OrthoDB" id="9801639at2"/>
<dbReference type="Gene3D" id="1.10.1140.10">
    <property type="entry name" value="Bovine Mitochondrial F1-atpase, Atp Synthase Beta Chain, Chain D, domain 3"/>
    <property type="match status" value="1"/>
</dbReference>
<dbReference type="SUPFAM" id="SSF47917">
    <property type="entry name" value="C-terminal domain of alpha and beta subunits of F1 ATP synthase"/>
    <property type="match status" value="1"/>
</dbReference>
<evidence type="ECO:0000256" key="7">
    <source>
        <dbReference type="HAMAP-Rule" id="MF_00309"/>
    </source>
</evidence>
<keyword evidence="5 7" id="KW-1278">Translocase</keyword>
<feature type="domain" description="ATPase F1/V1/A1 complex alpha/beta subunit nucleotide-binding" evidence="8">
    <location>
        <begin position="208"/>
        <end position="430"/>
    </location>
</feature>
<dbReference type="InterPro" id="IPR022878">
    <property type="entry name" value="V-ATPase_asu"/>
</dbReference>
<name>A0A4R1BQ00_9ACTN</name>
<dbReference type="GO" id="GO:0046961">
    <property type="term" value="F:proton-transporting ATPase activity, rotational mechanism"/>
    <property type="evidence" value="ECO:0007669"/>
    <property type="project" value="InterPro"/>
</dbReference>
<evidence type="ECO:0000313" key="12">
    <source>
        <dbReference type="EMBL" id="TCJ19749.1"/>
    </source>
</evidence>
<comment type="catalytic activity">
    <reaction evidence="7">
        <text>ATP + H2O + 4 H(+)(in) = ADP + phosphate + 5 H(+)(out)</text>
        <dbReference type="Rhea" id="RHEA:57720"/>
        <dbReference type="ChEBI" id="CHEBI:15377"/>
        <dbReference type="ChEBI" id="CHEBI:15378"/>
        <dbReference type="ChEBI" id="CHEBI:30616"/>
        <dbReference type="ChEBI" id="CHEBI:43474"/>
        <dbReference type="ChEBI" id="CHEBI:456216"/>
        <dbReference type="EC" id="7.1.2.2"/>
    </reaction>
</comment>
<dbReference type="EMBL" id="SKBU01000007">
    <property type="protein sequence ID" value="TCJ19749.1"/>
    <property type="molecule type" value="Genomic_DNA"/>
</dbReference>
<dbReference type="InterPro" id="IPR024034">
    <property type="entry name" value="ATPase_F1/V1_b/a_C"/>
</dbReference>
<dbReference type="Gene3D" id="3.40.50.300">
    <property type="entry name" value="P-loop containing nucleotide triphosphate hydrolases"/>
    <property type="match status" value="1"/>
</dbReference>
<dbReference type="SUPFAM" id="SSF52540">
    <property type="entry name" value="P-loop containing nucleoside triphosphate hydrolases"/>
    <property type="match status" value="1"/>
</dbReference>
<keyword evidence="3 7" id="KW-0547">Nucleotide-binding</keyword>
<dbReference type="AlphaFoldDB" id="A0A4R1BQ00"/>
<dbReference type="InterPro" id="IPR011053">
    <property type="entry name" value="Single_hybrid_motif"/>
</dbReference>
<comment type="function">
    <text evidence="7">Produces ATP from ADP in the presence of a proton gradient across the membrane. The V-type alpha chain is a catalytic subunit.</text>
</comment>
<dbReference type="Gene3D" id="2.40.50.100">
    <property type="match status" value="1"/>
</dbReference>